<keyword evidence="3" id="KW-1185">Reference proteome</keyword>
<evidence type="ECO:0000313" key="3">
    <source>
        <dbReference type="Proteomes" id="UP001055172"/>
    </source>
</evidence>
<name>A0AA37GZQ5_9PEZI</name>
<organism evidence="2 3">
    <name type="scientific">Colletotrichum liriopes</name>
    <dbReference type="NCBI Taxonomy" id="708192"/>
    <lineage>
        <taxon>Eukaryota</taxon>
        <taxon>Fungi</taxon>
        <taxon>Dikarya</taxon>
        <taxon>Ascomycota</taxon>
        <taxon>Pezizomycotina</taxon>
        <taxon>Sordariomycetes</taxon>
        <taxon>Hypocreomycetidae</taxon>
        <taxon>Glomerellales</taxon>
        <taxon>Glomerellaceae</taxon>
        <taxon>Colletotrichum</taxon>
        <taxon>Colletotrichum spaethianum species complex</taxon>
    </lineage>
</organism>
<accession>A0AA37GZQ5</accession>
<gene>
    <name evidence="2" type="ORF">ColLi_11811</name>
</gene>
<dbReference type="InterPro" id="IPR053175">
    <property type="entry name" value="DHMBA_Reg_Transcription_Factor"/>
</dbReference>
<feature type="compositionally biased region" description="Basic and acidic residues" evidence="1">
    <location>
        <begin position="13"/>
        <end position="27"/>
    </location>
</feature>
<dbReference type="EMBL" id="BPPX01000037">
    <property type="protein sequence ID" value="GJC88973.1"/>
    <property type="molecule type" value="Genomic_DNA"/>
</dbReference>
<dbReference type="PANTHER" id="PTHR38791">
    <property type="entry name" value="ZN(II)2CYS6 TRANSCRIPTION FACTOR (EUROFUNG)-RELATED-RELATED"/>
    <property type="match status" value="1"/>
</dbReference>
<evidence type="ECO:0000313" key="2">
    <source>
        <dbReference type="EMBL" id="GJC88973.1"/>
    </source>
</evidence>
<protein>
    <submittedName>
        <fullName evidence="2">Uncharacterized protein</fullName>
    </submittedName>
</protein>
<reference evidence="2 3" key="1">
    <citation type="submission" date="2021-07" db="EMBL/GenBank/DDBJ databases">
        <title>Genome data of Colletotrichum spaethianum.</title>
        <authorList>
            <person name="Utami Y.D."/>
            <person name="Hiruma K."/>
        </authorList>
    </citation>
    <scope>NUCLEOTIDE SEQUENCE [LARGE SCALE GENOMIC DNA]</scope>
    <source>
        <strain evidence="2 3">MAFF 242679</strain>
    </source>
</reference>
<proteinExistence type="predicted"/>
<evidence type="ECO:0000256" key="1">
    <source>
        <dbReference type="SAM" id="MobiDB-lite"/>
    </source>
</evidence>
<feature type="region of interest" description="Disordered" evidence="1">
    <location>
        <begin position="1"/>
        <end position="52"/>
    </location>
</feature>
<sequence>MHRQQNAAAAHQVELRVAKRLKERENSKASASTAGGNSGSSPGSGEEETVRRVSMVPKPLQVDSELVSLKQFYSNYASAGQIALFSLLPSLKSSASTSAVFEEALKATAMASSSVQMRQTSLMVRARQHYGSAVTKIGAALQNPATAQDDSVVVGLLTLGIYEVNRPKPHPVIGDARLSKSVGLGDANAITGTRARHHT</sequence>
<dbReference type="AlphaFoldDB" id="A0AA37GZQ5"/>
<comment type="caution">
    <text evidence="2">The sequence shown here is derived from an EMBL/GenBank/DDBJ whole genome shotgun (WGS) entry which is preliminary data.</text>
</comment>
<feature type="compositionally biased region" description="Low complexity" evidence="1">
    <location>
        <begin position="28"/>
        <end position="44"/>
    </location>
</feature>
<dbReference type="Proteomes" id="UP001055172">
    <property type="component" value="Unassembled WGS sequence"/>
</dbReference>